<name>A0A8S1DTM4_9INSE</name>
<accession>A0A8S1DTM4</accession>
<keyword evidence="2" id="KW-1185">Reference proteome</keyword>
<sequence>MVSWISIMSDEDLASLCATLTNNCVAMLSINDIRVPGYVSVEEKFAFFVLPQQPHKIVKIRSGFFVLEDAEGNLEWQAQNEEHVFPFNAYLANDPAELNTPLYFGRVEIDGIYFVGAVYENGTFRLPISGIIYDLDRSDEMHSILVWKTACKTDVQDLENRMNAVSL</sequence>
<reference evidence="1 2" key="1">
    <citation type="submission" date="2020-04" db="EMBL/GenBank/DDBJ databases">
        <authorList>
            <person name="Alioto T."/>
            <person name="Alioto T."/>
            <person name="Gomez Garrido J."/>
        </authorList>
    </citation>
    <scope>NUCLEOTIDE SEQUENCE [LARGE SCALE GENOMIC DNA]</scope>
</reference>
<protein>
    <submittedName>
        <fullName evidence="1">Uncharacterized protein</fullName>
    </submittedName>
</protein>
<dbReference type="Proteomes" id="UP000494165">
    <property type="component" value="Unassembled WGS sequence"/>
</dbReference>
<comment type="caution">
    <text evidence="1">The sequence shown here is derived from an EMBL/GenBank/DDBJ whole genome shotgun (WGS) entry which is preliminary data.</text>
</comment>
<proteinExistence type="predicted"/>
<evidence type="ECO:0000313" key="2">
    <source>
        <dbReference type="Proteomes" id="UP000494165"/>
    </source>
</evidence>
<dbReference type="AlphaFoldDB" id="A0A8S1DTM4"/>
<organism evidence="1 2">
    <name type="scientific">Cloeon dipterum</name>
    <dbReference type="NCBI Taxonomy" id="197152"/>
    <lineage>
        <taxon>Eukaryota</taxon>
        <taxon>Metazoa</taxon>
        <taxon>Ecdysozoa</taxon>
        <taxon>Arthropoda</taxon>
        <taxon>Hexapoda</taxon>
        <taxon>Insecta</taxon>
        <taxon>Pterygota</taxon>
        <taxon>Palaeoptera</taxon>
        <taxon>Ephemeroptera</taxon>
        <taxon>Pisciforma</taxon>
        <taxon>Baetidae</taxon>
        <taxon>Cloeon</taxon>
    </lineage>
</organism>
<evidence type="ECO:0000313" key="1">
    <source>
        <dbReference type="EMBL" id="CAB3385870.1"/>
    </source>
</evidence>
<gene>
    <name evidence="1" type="ORF">CLODIP_2_CD05425</name>
</gene>
<dbReference type="EMBL" id="CADEPI010000436">
    <property type="protein sequence ID" value="CAB3385870.1"/>
    <property type="molecule type" value="Genomic_DNA"/>
</dbReference>